<dbReference type="GO" id="GO:0008237">
    <property type="term" value="F:metallopeptidase activity"/>
    <property type="evidence" value="ECO:0007669"/>
    <property type="project" value="InterPro"/>
</dbReference>
<accession>A0A6S6UM50</accession>
<dbReference type="Gene3D" id="2.60.40.10">
    <property type="entry name" value="Immunoglobulins"/>
    <property type="match status" value="4"/>
</dbReference>
<sequence>MNSHKNGMRFLCTFIFLIFFLARSVSAEILEEGNVPKTTSHFSLSTDSKFFRGGLAIPVFSDPTESQLLYTPSHLDINSLTNNDFGTNNSNGLVISGEITVQAASATFTVNFLNSGNTDATGQVCGTFPNSVQAVFTAAANIWGSILQSSVPISIDACWASFSGNVLGYAGSQHSTKDFSGAPIEGTWYPIALANALAGSDLQPNQSDIFATFNSNFSWYYGIDGSTPSSQQDLLSVILHEIGHGLGFSGSAAYSNGLGNWGSGGFQDIYDNFIKDASGNKITDTSVYPNPSASLGSLLTSNNLWFTGSNAVTANNSANVKLYAPATWSSGSSYSHLDYNTFNNTSNQLMVYAISPGEAIHDPGPVGKGLLADLGWQLAGDSSIPGKATLVSPSGSITDSTPTYAWNAVSGTTWYYLWVKDSSSGSKIKTWYTASAAGCSAGTGTCSVTPSDSLEAGAGIWWIQTYNTSGYGPWSSGKTFDLTTTSVPGKATLVTPSGSITDSTPTYTWNAVSGTTWYYLWVKDSSSGSKIKTWYTASAAGCSAGTGTCSVTPSDSLEAGAGTWWIQTYNTSGYGPWSSGKMFDLTATSVSGKATLVTPSGSITDSTPTYTWNAVSGATWYYLWVKDSSSGSKIKTWYTASAAGCSAGTGTCSVTPSDSLEAGAGTWWIQTYNTSGYGPWSSGKTFDLTTTSAPGKATLVTPSGSITDSTPTYTWNAVSGATWYYLWVKDSSSGSKIKTWYTASAAGCSADTGTCSVTPSTSLEIGTGTWWIQTYNTSGYGPWSSGKNFEHSFF</sequence>
<evidence type="ECO:0000313" key="1">
    <source>
        <dbReference type="EMBL" id="CAA6829073.1"/>
    </source>
</evidence>
<name>A0A6S6UM50_9GAMM</name>
<dbReference type="Gene3D" id="3.40.390.10">
    <property type="entry name" value="Collagenase (Catalytic Domain)"/>
    <property type="match status" value="1"/>
</dbReference>
<gene>
    <name evidence="1" type="ORF">HELGO_WM52735</name>
</gene>
<dbReference type="AlphaFoldDB" id="A0A6S6UM50"/>
<reference evidence="1" key="1">
    <citation type="submission" date="2020-01" db="EMBL/GenBank/DDBJ databases">
        <authorList>
            <person name="Meier V. D."/>
            <person name="Meier V D."/>
        </authorList>
    </citation>
    <scope>NUCLEOTIDE SEQUENCE</scope>
    <source>
        <strain evidence="1">HLG_WM_MAG_09</strain>
    </source>
</reference>
<proteinExistence type="predicted"/>
<dbReference type="SUPFAM" id="SSF55486">
    <property type="entry name" value="Metalloproteases ('zincins'), catalytic domain"/>
    <property type="match status" value="1"/>
</dbReference>
<dbReference type="InterPro" id="IPR013783">
    <property type="entry name" value="Ig-like_fold"/>
</dbReference>
<dbReference type="EMBL" id="CACVAT010000494">
    <property type="protein sequence ID" value="CAA6829073.1"/>
    <property type="molecule type" value="Genomic_DNA"/>
</dbReference>
<dbReference type="InterPro" id="IPR024079">
    <property type="entry name" value="MetalloPept_cat_dom_sf"/>
</dbReference>
<protein>
    <submittedName>
        <fullName evidence="1">Type IV fimbrial biogenesis protein PilY1</fullName>
    </submittedName>
</protein>
<organism evidence="1">
    <name type="scientific">uncultured Thiotrichaceae bacterium</name>
    <dbReference type="NCBI Taxonomy" id="298394"/>
    <lineage>
        <taxon>Bacteria</taxon>
        <taxon>Pseudomonadati</taxon>
        <taxon>Pseudomonadota</taxon>
        <taxon>Gammaproteobacteria</taxon>
        <taxon>Thiotrichales</taxon>
        <taxon>Thiotrichaceae</taxon>
        <taxon>environmental samples</taxon>
    </lineage>
</organism>